<name>A0A0A8Z0V2_ARUDO</name>
<dbReference type="AlphaFoldDB" id="A0A0A8Z0V2"/>
<evidence type="ECO:0000313" key="2">
    <source>
        <dbReference type="EMBL" id="JAD31313.1"/>
    </source>
</evidence>
<dbReference type="EMBL" id="GBRH01266582">
    <property type="protein sequence ID" value="JAD31313.1"/>
    <property type="molecule type" value="Transcribed_RNA"/>
</dbReference>
<reference evidence="2" key="2">
    <citation type="journal article" date="2015" name="Data Brief">
        <title>Shoot transcriptome of the giant reed, Arundo donax.</title>
        <authorList>
            <person name="Barrero R.A."/>
            <person name="Guerrero F.D."/>
            <person name="Moolhuijzen P."/>
            <person name="Goolsby J.A."/>
            <person name="Tidwell J."/>
            <person name="Bellgard S.E."/>
            <person name="Bellgard M.I."/>
        </authorList>
    </citation>
    <scope>NUCLEOTIDE SEQUENCE</scope>
    <source>
        <tissue evidence="2">Shoot tissue taken approximately 20 cm above the soil surface</tissue>
    </source>
</reference>
<organism evidence="2">
    <name type="scientific">Arundo donax</name>
    <name type="common">Giant reed</name>
    <name type="synonym">Donax arundinaceus</name>
    <dbReference type="NCBI Taxonomy" id="35708"/>
    <lineage>
        <taxon>Eukaryota</taxon>
        <taxon>Viridiplantae</taxon>
        <taxon>Streptophyta</taxon>
        <taxon>Embryophyta</taxon>
        <taxon>Tracheophyta</taxon>
        <taxon>Spermatophyta</taxon>
        <taxon>Magnoliopsida</taxon>
        <taxon>Liliopsida</taxon>
        <taxon>Poales</taxon>
        <taxon>Poaceae</taxon>
        <taxon>PACMAD clade</taxon>
        <taxon>Arundinoideae</taxon>
        <taxon>Arundineae</taxon>
        <taxon>Arundo</taxon>
    </lineage>
</organism>
<sequence>MPLNRSPSPRRSTQTSNLEFRGPKPINQTKNNCRGRSPDGRRPSRGRGRYM</sequence>
<feature type="compositionally biased region" description="Low complexity" evidence="1">
    <location>
        <begin position="1"/>
        <end position="12"/>
    </location>
</feature>
<proteinExistence type="predicted"/>
<evidence type="ECO:0000256" key="1">
    <source>
        <dbReference type="SAM" id="MobiDB-lite"/>
    </source>
</evidence>
<feature type="region of interest" description="Disordered" evidence="1">
    <location>
        <begin position="1"/>
        <end position="51"/>
    </location>
</feature>
<accession>A0A0A8Z0V2</accession>
<protein>
    <submittedName>
        <fullName evidence="2">Uncharacterized protein</fullName>
    </submittedName>
</protein>
<reference evidence="2" key="1">
    <citation type="submission" date="2014-09" db="EMBL/GenBank/DDBJ databases">
        <authorList>
            <person name="Magalhaes I.L.F."/>
            <person name="Oliveira U."/>
            <person name="Santos F.R."/>
            <person name="Vidigal T.H.D.A."/>
            <person name="Brescovit A.D."/>
            <person name="Santos A.J."/>
        </authorList>
    </citation>
    <scope>NUCLEOTIDE SEQUENCE</scope>
    <source>
        <tissue evidence="2">Shoot tissue taken approximately 20 cm above the soil surface</tissue>
    </source>
</reference>